<dbReference type="Gene3D" id="1.10.540.10">
    <property type="entry name" value="Acyl-CoA dehydrogenase/oxidase, N-terminal domain"/>
    <property type="match status" value="1"/>
</dbReference>
<dbReference type="PANTHER" id="PTHR42803">
    <property type="entry name" value="ACYL-COA DEHYDROGENASE"/>
    <property type="match status" value="1"/>
</dbReference>
<dbReference type="AlphaFoldDB" id="A0A501PNJ7"/>
<organism evidence="10 11">
    <name type="scientific">Emcibacter nanhaiensis</name>
    <dbReference type="NCBI Taxonomy" id="1505037"/>
    <lineage>
        <taxon>Bacteria</taxon>
        <taxon>Pseudomonadati</taxon>
        <taxon>Pseudomonadota</taxon>
        <taxon>Alphaproteobacteria</taxon>
        <taxon>Emcibacterales</taxon>
        <taxon>Emcibacteraceae</taxon>
        <taxon>Emcibacter</taxon>
    </lineage>
</organism>
<evidence type="ECO:0000313" key="10">
    <source>
        <dbReference type="EMBL" id="TPD61738.1"/>
    </source>
</evidence>
<sequence>MSFLFDHMREVNFQLHNVLESEQAFSGGVFADYTPETMSAFLETARAVAEDHYLPHYQTGDQQEPAFDGEKVHLLPELADAWRAFADAGFLSAHHDAEHGGMHMPQTLNSACMSFFYGANISFSGYSLLTIGAGNLIRSFGTEDQIARFLAPMTDGRFAGTMALTEPGQGSALSDIKTTAELQPDGSYRLKGHKMFISGGDQSITENIVHMVLARIKGAPEGVKGISLFICPKVRVGEDGSLGDRNDVALAGLLHKMGYRHTTSTVLNFGENDNCEAFLVGEPNRGLSYMFQMMNEARINVGLGAVMLGLAGYHYSLNYARERQQGRLPSCKDPLSPQVPLVAHPDIRRLLLAQKAYGEGALALALYASQQVDRIELADDGAEKKRLLGLLDLLTPVVKSYPSEYGLEANKMAIQVLGGSGYIREYPVEQYYRDNRLNPIHEGTEGIQGLDLLGRKVVIDGGASLKLLLECIAEDVRLASEDVVGEEITIPVAESLDLVGRVTRTLTGKMAEDVDLALANATLYLDFMGRVIIAWMWLRQARAAKLALNEEPEGNQADYYQGKLQAARYFMGRELTRTKEQANILMGFESSAFEMQDSWF</sequence>
<evidence type="ECO:0000313" key="11">
    <source>
        <dbReference type="Proteomes" id="UP000319148"/>
    </source>
</evidence>
<evidence type="ECO:0000259" key="8">
    <source>
        <dbReference type="Pfam" id="PF02771"/>
    </source>
</evidence>
<dbReference type="InterPro" id="IPR009075">
    <property type="entry name" value="AcylCo_DH/oxidase_C"/>
</dbReference>
<dbReference type="InterPro" id="IPR009100">
    <property type="entry name" value="AcylCoA_DH/oxidase_NM_dom_sf"/>
</dbReference>
<dbReference type="Proteomes" id="UP000319148">
    <property type="component" value="Unassembled WGS sequence"/>
</dbReference>
<dbReference type="GO" id="GO:0050660">
    <property type="term" value="F:flavin adenine dinucleotide binding"/>
    <property type="evidence" value="ECO:0007669"/>
    <property type="project" value="InterPro"/>
</dbReference>
<feature type="domain" description="Acyl-CoA oxidase/dehydrogenase middle" evidence="7">
    <location>
        <begin position="162"/>
        <end position="261"/>
    </location>
</feature>
<protein>
    <submittedName>
        <fullName evidence="10">Acyl-CoA dehydrogenase</fullName>
    </submittedName>
</protein>
<comment type="caution">
    <text evidence="10">The sequence shown here is derived from an EMBL/GenBank/DDBJ whole genome shotgun (WGS) entry which is preliminary data.</text>
</comment>
<evidence type="ECO:0000256" key="1">
    <source>
        <dbReference type="ARBA" id="ARBA00001974"/>
    </source>
</evidence>
<dbReference type="Pfam" id="PF02771">
    <property type="entry name" value="Acyl-CoA_dh_N"/>
    <property type="match status" value="1"/>
</dbReference>
<dbReference type="OrthoDB" id="9807883at2"/>
<dbReference type="EMBL" id="VFIY01000005">
    <property type="protein sequence ID" value="TPD61738.1"/>
    <property type="molecule type" value="Genomic_DNA"/>
</dbReference>
<dbReference type="Gene3D" id="1.20.140.10">
    <property type="entry name" value="Butyryl-CoA Dehydrogenase, subunit A, domain 3"/>
    <property type="match status" value="1"/>
</dbReference>
<accession>A0A501PNJ7</accession>
<dbReference type="Gene3D" id="2.40.110.10">
    <property type="entry name" value="Butyryl-CoA Dehydrogenase, subunit A, domain 2"/>
    <property type="match status" value="1"/>
</dbReference>
<dbReference type="InterPro" id="IPR037069">
    <property type="entry name" value="AcylCoA_DH/ox_N_sf"/>
</dbReference>
<dbReference type="Pfam" id="PF12806">
    <property type="entry name" value="Acyl-CoA_dh_C"/>
    <property type="match status" value="1"/>
</dbReference>
<feature type="domain" description="Acetyl-CoA dehydrogenase-like C-terminal" evidence="9">
    <location>
        <begin position="486"/>
        <end position="596"/>
    </location>
</feature>
<keyword evidence="3 5" id="KW-0285">Flavoprotein</keyword>
<proteinExistence type="inferred from homology"/>
<dbReference type="InterPro" id="IPR036250">
    <property type="entry name" value="AcylCo_DH-like_C"/>
</dbReference>
<evidence type="ECO:0000259" key="6">
    <source>
        <dbReference type="Pfam" id="PF00441"/>
    </source>
</evidence>
<dbReference type="InterPro" id="IPR006091">
    <property type="entry name" value="Acyl-CoA_Oxase/DH_mid-dom"/>
</dbReference>
<evidence type="ECO:0000256" key="2">
    <source>
        <dbReference type="ARBA" id="ARBA00009347"/>
    </source>
</evidence>
<feature type="domain" description="Acyl-CoA dehydrogenase/oxidase C-terminal" evidence="6">
    <location>
        <begin position="284"/>
        <end position="450"/>
    </location>
</feature>
<dbReference type="Pfam" id="PF00441">
    <property type="entry name" value="Acyl-CoA_dh_1"/>
    <property type="match status" value="1"/>
</dbReference>
<comment type="cofactor">
    <cofactor evidence="1 5">
        <name>FAD</name>
        <dbReference type="ChEBI" id="CHEBI:57692"/>
    </cofactor>
</comment>
<dbReference type="GO" id="GO:0016627">
    <property type="term" value="F:oxidoreductase activity, acting on the CH-CH group of donors"/>
    <property type="evidence" value="ECO:0007669"/>
    <property type="project" value="InterPro"/>
</dbReference>
<keyword evidence="5" id="KW-0560">Oxidoreductase</keyword>
<feature type="domain" description="Acyl-CoA dehydrogenase/oxidase N-terminal" evidence="8">
    <location>
        <begin position="36"/>
        <end position="156"/>
    </location>
</feature>
<dbReference type="Pfam" id="PF02770">
    <property type="entry name" value="Acyl-CoA_dh_M"/>
    <property type="match status" value="1"/>
</dbReference>
<dbReference type="InterPro" id="IPR046373">
    <property type="entry name" value="Acyl-CoA_Oxase/DH_mid-dom_sf"/>
</dbReference>
<reference evidence="11" key="1">
    <citation type="submission" date="2019-06" db="EMBL/GenBank/DDBJ databases">
        <title>The complete genome of Emcibacter congregatus ZYLT.</title>
        <authorList>
            <person name="Zhao Z."/>
        </authorList>
    </citation>
    <scope>NUCLEOTIDE SEQUENCE [LARGE SCALE GENOMIC DNA]</scope>
    <source>
        <strain evidence="11">MCCC 1A06723</strain>
    </source>
</reference>
<evidence type="ECO:0000256" key="3">
    <source>
        <dbReference type="ARBA" id="ARBA00022630"/>
    </source>
</evidence>
<evidence type="ECO:0000259" key="9">
    <source>
        <dbReference type="Pfam" id="PF12806"/>
    </source>
</evidence>
<evidence type="ECO:0000259" key="7">
    <source>
        <dbReference type="Pfam" id="PF02770"/>
    </source>
</evidence>
<dbReference type="InterPro" id="IPR052166">
    <property type="entry name" value="Diverse_Acyl-CoA_DH"/>
</dbReference>
<name>A0A501PNJ7_9PROT</name>
<comment type="similarity">
    <text evidence="2 5">Belongs to the acyl-CoA dehydrogenase family.</text>
</comment>
<dbReference type="InterPro" id="IPR025878">
    <property type="entry name" value="Acyl-CoA_dh-like_C_dom"/>
</dbReference>
<keyword evidence="4 5" id="KW-0274">FAD</keyword>
<dbReference type="InterPro" id="IPR013786">
    <property type="entry name" value="AcylCoA_DH/ox_N"/>
</dbReference>
<evidence type="ECO:0000256" key="5">
    <source>
        <dbReference type="RuleBase" id="RU362125"/>
    </source>
</evidence>
<dbReference type="SUPFAM" id="SSF56645">
    <property type="entry name" value="Acyl-CoA dehydrogenase NM domain-like"/>
    <property type="match status" value="1"/>
</dbReference>
<dbReference type="PANTHER" id="PTHR42803:SF3">
    <property type="entry name" value="ACYL-COA DEHYDROGENASE-RELATED"/>
    <property type="match status" value="1"/>
</dbReference>
<dbReference type="RefSeq" id="WP_139939397.1">
    <property type="nucleotide sequence ID" value="NZ_JBHSYP010000003.1"/>
</dbReference>
<evidence type="ECO:0000256" key="4">
    <source>
        <dbReference type="ARBA" id="ARBA00022827"/>
    </source>
</evidence>
<gene>
    <name evidence="10" type="ORF">FIV46_05885</name>
</gene>
<keyword evidence="11" id="KW-1185">Reference proteome</keyword>
<dbReference type="SUPFAM" id="SSF47203">
    <property type="entry name" value="Acyl-CoA dehydrogenase C-terminal domain-like"/>
    <property type="match status" value="1"/>
</dbReference>